<name>A0A850PRD6_9MYCO</name>
<dbReference type="Proteomes" id="UP000570517">
    <property type="component" value="Unassembled WGS sequence"/>
</dbReference>
<comment type="caution">
    <text evidence="1">The sequence shown here is derived from an EMBL/GenBank/DDBJ whole genome shotgun (WGS) entry which is preliminary data.</text>
</comment>
<organism evidence="1 2">
    <name type="scientific">Mycolicibacterium hippocampi</name>
    <dbReference type="NCBI Taxonomy" id="659824"/>
    <lineage>
        <taxon>Bacteria</taxon>
        <taxon>Bacillati</taxon>
        <taxon>Actinomycetota</taxon>
        <taxon>Actinomycetes</taxon>
        <taxon>Mycobacteriales</taxon>
        <taxon>Mycobacteriaceae</taxon>
        <taxon>Mycolicibacterium</taxon>
    </lineage>
</organism>
<dbReference type="GO" id="GO:0004300">
    <property type="term" value="F:enoyl-CoA hydratase activity"/>
    <property type="evidence" value="ECO:0007669"/>
    <property type="project" value="UniProtKB-EC"/>
</dbReference>
<dbReference type="SUPFAM" id="SSF52096">
    <property type="entry name" value="ClpP/crotonase"/>
    <property type="match status" value="1"/>
</dbReference>
<evidence type="ECO:0000313" key="1">
    <source>
        <dbReference type="EMBL" id="NVN50660.1"/>
    </source>
</evidence>
<dbReference type="EC" id="4.2.1.17" evidence="1"/>
<dbReference type="RefSeq" id="WP_178359008.1">
    <property type="nucleotide sequence ID" value="NZ_JABFYL010000025.1"/>
</dbReference>
<dbReference type="InterPro" id="IPR001753">
    <property type="entry name" value="Enoyl-CoA_hydra/iso"/>
</dbReference>
<keyword evidence="2" id="KW-1185">Reference proteome</keyword>
<gene>
    <name evidence="1" type="ORF">HLY00_3377</name>
</gene>
<dbReference type="EMBL" id="JABFYL010000025">
    <property type="protein sequence ID" value="NVN50660.1"/>
    <property type="molecule type" value="Genomic_DNA"/>
</dbReference>
<accession>A0A850PRD6</accession>
<reference evidence="1 2" key="1">
    <citation type="submission" date="2020-05" db="EMBL/GenBank/DDBJ databases">
        <title>Draft genome sequence of Mycobacterium hippocampi DL, isolated from European seabass, Dicentrarchus labrax, reared in fish farms.</title>
        <authorList>
            <person name="Stathopoulou P."/>
            <person name="Asimakis E."/>
            <person name="Tzokas K."/>
            <person name="Batargias C."/>
            <person name="Tsiamis G."/>
        </authorList>
    </citation>
    <scope>NUCLEOTIDE SEQUENCE [LARGE SCALE GENOMIC DNA]</scope>
    <source>
        <strain evidence="1 2">DL</strain>
    </source>
</reference>
<dbReference type="AlphaFoldDB" id="A0A850PRD6"/>
<dbReference type="PANTHER" id="PTHR43459:SF1">
    <property type="entry name" value="EG:BACN32G11.4 PROTEIN"/>
    <property type="match status" value="1"/>
</dbReference>
<dbReference type="Gene3D" id="3.90.226.10">
    <property type="entry name" value="2-enoyl-CoA Hydratase, Chain A, domain 1"/>
    <property type="match status" value="1"/>
</dbReference>
<sequence length="274" mass="29472">MPLLTITEPVPGYQHVVIDNPPLNLFDPDLVGELSAALSAWEGGGSVKVVVFESANPDFFMAHVDLLRADQFDRNPQPTTGLALWPDIAVRLEVAPFLTVCSIRGRARGVGSEFALACDLRFASREEAILCHPEVGFGFIPGGGGSERLALSTGRARALEIIIGAQDFDADTAAAYGWINRALPDAELDQFVDALARRVAGFDRAAIAAAKETLNSHSGLPDIAWFTATEDRFYQLLADPAVQQRIAGFLGAGMQQPGDFELYLADRITASDQT</sequence>
<dbReference type="CDD" id="cd06558">
    <property type="entry name" value="crotonase-like"/>
    <property type="match status" value="1"/>
</dbReference>
<protein>
    <submittedName>
        <fullName evidence="1">Enoyl-CoA hydratase</fullName>
        <ecNumber evidence="1">4.2.1.17</ecNumber>
    </submittedName>
</protein>
<dbReference type="InterPro" id="IPR029045">
    <property type="entry name" value="ClpP/crotonase-like_dom_sf"/>
</dbReference>
<proteinExistence type="predicted"/>
<dbReference type="Pfam" id="PF00378">
    <property type="entry name" value="ECH_1"/>
    <property type="match status" value="1"/>
</dbReference>
<dbReference type="PANTHER" id="PTHR43459">
    <property type="entry name" value="ENOYL-COA HYDRATASE"/>
    <property type="match status" value="1"/>
</dbReference>
<evidence type="ECO:0000313" key="2">
    <source>
        <dbReference type="Proteomes" id="UP000570517"/>
    </source>
</evidence>
<keyword evidence="1" id="KW-0456">Lyase</keyword>